<accession>N6WVD9</accession>
<reference evidence="2 3" key="1">
    <citation type="journal article" date="2013" name="Genome Announc.">
        <title>Genome Sequence of the Polycyclic Aromatic Hydrocarbon-Degrading Bacterium Strain Marinobacter nanhaiticus D15-8WT.</title>
        <authorList>
            <person name="Cui Z."/>
            <person name="Gao W."/>
            <person name="Li Q."/>
            <person name="Xu G."/>
            <person name="Zheng L."/>
        </authorList>
    </citation>
    <scope>NUCLEOTIDE SEQUENCE [LARGE SCALE GENOMIC DNA]</scope>
    <source>
        <strain evidence="2 3">D15-8W</strain>
    </source>
</reference>
<dbReference type="Proteomes" id="UP000013165">
    <property type="component" value="Unassembled WGS sequence"/>
</dbReference>
<keyword evidence="1" id="KW-0732">Signal</keyword>
<proteinExistence type="predicted"/>
<evidence type="ECO:0000313" key="3">
    <source>
        <dbReference type="Proteomes" id="UP000013165"/>
    </source>
</evidence>
<feature type="signal peptide" evidence="1">
    <location>
        <begin position="1"/>
        <end position="20"/>
    </location>
</feature>
<dbReference type="OrthoDB" id="5368544at2"/>
<dbReference type="EMBL" id="APLQ01000011">
    <property type="protein sequence ID" value="ENO15556.1"/>
    <property type="molecule type" value="Genomic_DNA"/>
</dbReference>
<protein>
    <submittedName>
        <fullName evidence="2">Phosphate ABC transporter substrate-binding protein</fullName>
    </submittedName>
</protein>
<name>N6WVD9_9GAMM</name>
<comment type="caution">
    <text evidence="2">The sequence shown here is derived from an EMBL/GenBank/DDBJ whole genome shotgun (WGS) entry which is preliminary data.</text>
</comment>
<dbReference type="HOGENOM" id="CLU_124904_1_1_6"/>
<gene>
    <name evidence="2" type="ORF">J057_09396</name>
</gene>
<feature type="chain" id="PRO_5004127092" evidence="1">
    <location>
        <begin position="21"/>
        <end position="137"/>
    </location>
</feature>
<dbReference type="RefSeq" id="WP_004579852.1">
    <property type="nucleotide sequence ID" value="NZ_AP028878.1"/>
</dbReference>
<dbReference type="STRING" id="626887.J057_09396"/>
<dbReference type="PATRIC" id="fig|626887.3.peg.1885"/>
<dbReference type="eggNOG" id="COG0226">
    <property type="taxonomic scope" value="Bacteria"/>
</dbReference>
<evidence type="ECO:0000313" key="2">
    <source>
        <dbReference type="EMBL" id="ENO15556.1"/>
    </source>
</evidence>
<dbReference type="SUPFAM" id="SSF53850">
    <property type="entry name" value="Periplasmic binding protein-like II"/>
    <property type="match status" value="1"/>
</dbReference>
<organism evidence="2 3">
    <name type="scientific">Marinobacter nanhaiticus D15-8W</name>
    <dbReference type="NCBI Taxonomy" id="626887"/>
    <lineage>
        <taxon>Bacteria</taxon>
        <taxon>Pseudomonadati</taxon>
        <taxon>Pseudomonadota</taxon>
        <taxon>Gammaproteobacteria</taxon>
        <taxon>Pseudomonadales</taxon>
        <taxon>Marinobacteraceae</taxon>
        <taxon>Marinobacter</taxon>
    </lineage>
</organism>
<dbReference type="Gene3D" id="3.40.190.10">
    <property type="entry name" value="Periplasmic binding protein-like II"/>
    <property type="match status" value="1"/>
</dbReference>
<sequence>MKRFRILLVALMLGTSLAQAEVVVIGNPAGPDTISLDQVRDIFLNRSKALPGGQRAVPYELAEGNATRDAFHEAVTGRSNAQLKAFWSQQVFTGKGQPPQEVGTEAAMKSSVASTPGSIGYIDAAQVDDSVKVILKP</sequence>
<keyword evidence="3" id="KW-1185">Reference proteome</keyword>
<evidence type="ECO:0000256" key="1">
    <source>
        <dbReference type="SAM" id="SignalP"/>
    </source>
</evidence>
<dbReference type="AlphaFoldDB" id="N6WVD9"/>